<protein>
    <recommendedName>
        <fullName evidence="3">DUF4145 domain-containing protein</fullName>
    </recommendedName>
</protein>
<dbReference type="EMBL" id="JACNLL010000028">
    <property type="protein sequence ID" value="MBC8198969.1"/>
    <property type="molecule type" value="Genomic_DNA"/>
</dbReference>
<accession>A0A8J6N2P1</accession>
<sequence>MVIITHGFIELLINTIITAHCKHGKKRIASNKRDYSQSVKLVLLNELNVLDNRLFKILDWFRKLRNRAAHEPFFQVTQSDLEFAKKSMNRFIPVNEANELNDLNKFCKLLVGTIWNNNLDELLPVFVPTLARKKL</sequence>
<evidence type="ECO:0000313" key="2">
    <source>
        <dbReference type="Proteomes" id="UP000603545"/>
    </source>
</evidence>
<evidence type="ECO:0008006" key="3">
    <source>
        <dbReference type="Google" id="ProtNLM"/>
    </source>
</evidence>
<dbReference type="Proteomes" id="UP000603545">
    <property type="component" value="Unassembled WGS sequence"/>
</dbReference>
<gene>
    <name evidence="1" type="ORF">H8E80_02825</name>
</gene>
<reference evidence="1 2" key="1">
    <citation type="submission" date="2020-08" db="EMBL/GenBank/DDBJ databases">
        <title>Bridging the membrane lipid divide: bacteria of the FCB group superphylum have the potential to synthesize archaeal ether lipids.</title>
        <authorList>
            <person name="Villanueva L."/>
            <person name="Von Meijenfeldt F.A.B."/>
            <person name="Westbye A.B."/>
            <person name="Yadav S."/>
            <person name="Hopmans E.C."/>
            <person name="Dutilh B.E."/>
            <person name="Sinninghe Damste J.S."/>
        </authorList>
    </citation>
    <scope>NUCLEOTIDE SEQUENCE [LARGE SCALE GENOMIC DNA]</scope>
    <source>
        <strain evidence="1">NIOZ-UU82</strain>
    </source>
</reference>
<name>A0A8J6N2P1_9BACT</name>
<proteinExistence type="predicted"/>
<comment type="caution">
    <text evidence="1">The sequence shown here is derived from an EMBL/GenBank/DDBJ whole genome shotgun (WGS) entry which is preliminary data.</text>
</comment>
<evidence type="ECO:0000313" key="1">
    <source>
        <dbReference type="EMBL" id="MBC8198969.1"/>
    </source>
</evidence>
<dbReference type="AlphaFoldDB" id="A0A8J6N2P1"/>
<organism evidence="1 2">
    <name type="scientific">Candidatus Desulfaltia bathyphila</name>
    <dbReference type="NCBI Taxonomy" id="2841697"/>
    <lineage>
        <taxon>Bacteria</taxon>
        <taxon>Pseudomonadati</taxon>
        <taxon>Thermodesulfobacteriota</taxon>
        <taxon>Desulfobacteria</taxon>
        <taxon>Desulfobacterales</taxon>
        <taxon>Desulfobacterales incertae sedis</taxon>
        <taxon>Candidatus Desulfaltia</taxon>
    </lineage>
</organism>